<evidence type="ECO:0000313" key="5">
    <source>
        <dbReference type="EMBL" id="RVW99378.1"/>
    </source>
</evidence>
<keyword evidence="1" id="KW-0645">Protease</keyword>
<protein>
    <submittedName>
        <fullName evidence="5">Retrovirus-related Pol polyprotein from transposon TNT 1-94</fullName>
    </submittedName>
</protein>
<proteinExistence type="predicted"/>
<dbReference type="InterPro" id="IPR013103">
    <property type="entry name" value="RVT_2"/>
</dbReference>
<dbReference type="PANTHER" id="PTHR34222:SF40">
    <property type="match status" value="1"/>
</dbReference>
<dbReference type="Gene3D" id="3.30.70.270">
    <property type="match status" value="1"/>
</dbReference>
<feature type="region of interest" description="Disordered" evidence="2">
    <location>
        <begin position="409"/>
        <end position="429"/>
    </location>
</feature>
<keyword evidence="1" id="KW-0064">Aspartyl protease</keyword>
<reference evidence="5 6" key="1">
    <citation type="journal article" date="2018" name="PLoS Genet.">
        <title>Population sequencing reveals clonal diversity and ancestral inbreeding in the grapevine cultivar Chardonnay.</title>
        <authorList>
            <person name="Roach M.J."/>
            <person name="Johnson D.L."/>
            <person name="Bohlmann J."/>
            <person name="van Vuuren H.J."/>
            <person name="Jones S.J."/>
            <person name="Pretorius I.S."/>
            <person name="Schmidt S.A."/>
            <person name="Borneman A.R."/>
        </authorList>
    </citation>
    <scope>NUCLEOTIDE SEQUENCE [LARGE SCALE GENOMIC DNA]</scope>
    <source>
        <strain evidence="6">cv. Chardonnay</strain>
        <tissue evidence="5">Leaf</tissue>
    </source>
</reference>
<dbReference type="InterPro" id="IPR043128">
    <property type="entry name" value="Rev_trsase/Diguanyl_cyclase"/>
</dbReference>
<accession>A0A438IRN6</accession>
<feature type="domain" description="Reverse transcriptase Ty1/copia-type" evidence="3">
    <location>
        <begin position="744"/>
        <end position="839"/>
    </location>
</feature>
<dbReference type="Pfam" id="PF07727">
    <property type="entry name" value="RVT_2"/>
    <property type="match status" value="2"/>
</dbReference>
<dbReference type="Gene3D" id="3.10.10.10">
    <property type="entry name" value="HIV Type 1 Reverse Transcriptase, subunit A, domain 1"/>
    <property type="match status" value="1"/>
</dbReference>
<dbReference type="AlphaFoldDB" id="A0A438IRN6"/>
<organism evidence="5 6">
    <name type="scientific">Vitis vinifera</name>
    <name type="common">Grape</name>
    <dbReference type="NCBI Taxonomy" id="29760"/>
    <lineage>
        <taxon>Eukaryota</taxon>
        <taxon>Viridiplantae</taxon>
        <taxon>Streptophyta</taxon>
        <taxon>Embryophyta</taxon>
        <taxon>Tracheophyta</taxon>
        <taxon>Spermatophyta</taxon>
        <taxon>Magnoliopsida</taxon>
        <taxon>eudicotyledons</taxon>
        <taxon>Gunneridae</taxon>
        <taxon>Pentapetalae</taxon>
        <taxon>rosids</taxon>
        <taxon>Vitales</taxon>
        <taxon>Vitaceae</taxon>
        <taxon>Viteae</taxon>
        <taxon>Vitis</taxon>
    </lineage>
</organism>
<evidence type="ECO:0000259" key="4">
    <source>
        <dbReference type="Pfam" id="PF22936"/>
    </source>
</evidence>
<feature type="domain" description="Retrovirus-related Pol polyprotein from transposon TNT 1-94-like beta-barrel" evidence="4">
    <location>
        <begin position="475"/>
        <end position="548"/>
    </location>
</feature>
<feature type="domain" description="Reverse transcriptase Ty1/copia-type" evidence="3">
    <location>
        <begin position="856"/>
        <end position="921"/>
    </location>
</feature>
<dbReference type="InterPro" id="IPR054722">
    <property type="entry name" value="PolX-like_BBD"/>
</dbReference>
<dbReference type="PANTHER" id="PTHR34222">
    <property type="entry name" value="GAG_PRE-INTEGRS DOMAIN-CONTAINING PROTEIN"/>
    <property type="match status" value="1"/>
</dbReference>
<name>A0A438IRN6_VITVI</name>
<dbReference type="InterPro" id="IPR043502">
    <property type="entry name" value="DNA/RNA_pol_sf"/>
</dbReference>
<gene>
    <name evidence="5" type="primary">POLX_2968</name>
    <name evidence="5" type="ORF">CK203_030732</name>
</gene>
<dbReference type="EMBL" id="QGNW01000088">
    <property type="protein sequence ID" value="RVW99378.1"/>
    <property type="molecule type" value="Genomic_DNA"/>
</dbReference>
<sequence>MIQFPNFRRESSQIDIFLFSHLPSFIPANLSGHLSIRPSLSSHLSFRSSVPVLRAKGENVFRSVESSSENIHRRQLFRRTFRRRFFSTPQGPPGGYLQFFPKHRSQKNHPCAVHAHFSGRRLHLTRRRVRAREPLSGDALPPPGSPDADQPRPATLFTCFCHPSPARASFRVLLPPRALRSVFPASSGYFSQLQSLHVPWEVFFYLSGKDEYLTGEAAMPETTKPGFRKWKIENSMIMSWLINSMNNDIELFQVESALHDFRQGEQSVTQYYNTLTRYWQQLDLFETHSWKCSDDAATYRKIVEQKRLFKFFLGLNRELDDVRGRIMGIKPLPSLREAFSEVRREESRKKVMMGSKEQPAPTLDASALAARSFNSSGGDHQKRDRPWCDYCKKPSHYKEACWKLHGKPADWKPKPRSDRDGRAHVAANSESTFVPRAESIQQRADGDATKTIKPSWQWQYYRDSPHCYRGGMKSWIVDTSASDHMTGDAAILQNYKPSNGHSSVHIADGSKSKIVGTGSIKLTKDLYLDSVFHVPNLDCNLLSISKLARDLQCVTKFYPNSCVFQDLKSGKMIGSAELCSGLYLLSCGQFSNQVSQASCVQSQKSPNPSQFVPTELSTPMPSSVQPAQHTNVPSPVTIQSPMPIQPIAPQLANENLQVYIRRRKRQDLEHGSQSTCGQYIDSNSSLPEENIGEDRAGEVLIPSIDDSTLPIALRKGVPNTIQEAFKISEWKKVVQDEIDALEKNGTWTITDLPVGKRPVGCKWIFTIKYNADGSVERFKARLVARGFTQSYGIDYQKTFAPVAKLNTIRILLSLAVNQDWCLQQLDIKNAFLNGDLEEKSTWKYHLVSKKVWQIIRFTKAVLKLGYKQGQADHTLFVKKSHAGKMVILIVYVDDIILSGNDMEELQKLKKYCQKSLKLKTLEI</sequence>
<evidence type="ECO:0000259" key="3">
    <source>
        <dbReference type="Pfam" id="PF07727"/>
    </source>
</evidence>
<dbReference type="GO" id="GO:0004190">
    <property type="term" value="F:aspartic-type endopeptidase activity"/>
    <property type="evidence" value="ECO:0007669"/>
    <property type="project" value="UniProtKB-KW"/>
</dbReference>
<feature type="region of interest" description="Disordered" evidence="2">
    <location>
        <begin position="604"/>
        <end position="630"/>
    </location>
</feature>
<dbReference type="Proteomes" id="UP000288805">
    <property type="component" value="Unassembled WGS sequence"/>
</dbReference>
<feature type="compositionally biased region" description="Basic and acidic residues" evidence="2">
    <location>
        <begin position="409"/>
        <end position="423"/>
    </location>
</feature>
<keyword evidence="1" id="KW-0378">Hydrolase</keyword>
<dbReference type="Pfam" id="PF22936">
    <property type="entry name" value="Pol_BBD"/>
    <property type="match status" value="1"/>
</dbReference>
<dbReference type="SUPFAM" id="SSF56672">
    <property type="entry name" value="DNA/RNA polymerases"/>
    <property type="match status" value="1"/>
</dbReference>
<evidence type="ECO:0000313" key="6">
    <source>
        <dbReference type="Proteomes" id="UP000288805"/>
    </source>
</evidence>
<comment type="caution">
    <text evidence="5">The sequence shown here is derived from an EMBL/GenBank/DDBJ whole genome shotgun (WGS) entry which is preliminary data.</text>
</comment>
<evidence type="ECO:0000256" key="1">
    <source>
        <dbReference type="ARBA" id="ARBA00022750"/>
    </source>
</evidence>
<evidence type="ECO:0000256" key="2">
    <source>
        <dbReference type="SAM" id="MobiDB-lite"/>
    </source>
</evidence>